<proteinExistence type="predicted"/>
<keyword evidence="2" id="KW-1185">Reference proteome</keyword>
<sequence length="48" mass="5739">MCRTRGHPRHLITQFKMSKSVIKYPLCSLKTGLVNELNRRKKARHEFQ</sequence>
<gene>
    <name evidence="1" type="ORF">LARSCL_LOCUS18386</name>
</gene>
<evidence type="ECO:0000313" key="1">
    <source>
        <dbReference type="EMBL" id="CAL1293774.1"/>
    </source>
</evidence>
<dbReference type="AlphaFoldDB" id="A0AAV2BDS4"/>
<accession>A0AAV2BDS4</accession>
<comment type="caution">
    <text evidence="1">The sequence shown here is derived from an EMBL/GenBank/DDBJ whole genome shotgun (WGS) entry which is preliminary data.</text>
</comment>
<protein>
    <submittedName>
        <fullName evidence="1">Uncharacterized protein</fullName>
    </submittedName>
</protein>
<evidence type="ECO:0000313" key="2">
    <source>
        <dbReference type="Proteomes" id="UP001497382"/>
    </source>
</evidence>
<name>A0AAV2BDS4_9ARAC</name>
<dbReference type="EMBL" id="CAXIEN010000334">
    <property type="protein sequence ID" value="CAL1293774.1"/>
    <property type="molecule type" value="Genomic_DNA"/>
</dbReference>
<reference evidence="1 2" key="1">
    <citation type="submission" date="2024-04" db="EMBL/GenBank/DDBJ databases">
        <authorList>
            <person name="Rising A."/>
            <person name="Reimegard J."/>
            <person name="Sonavane S."/>
            <person name="Akerstrom W."/>
            <person name="Nylinder S."/>
            <person name="Hedman E."/>
            <person name="Kallberg Y."/>
        </authorList>
    </citation>
    <scope>NUCLEOTIDE SEQUENCE [LARGE SCALE GENOMIC DNA]</scope>
</reference>
<dbReference type="Proteomes" id="UP001497382">
    <property type="component" value="Unassembled WGS sequence"/>
</dbReference>
<organism evidence="1 2">
    <name type="scientific">Larinioides sclopetarius</name>
    <dbReference type="NCBI Taxonomy" id="280406"/>
    <lineage>
        <taxon>Eukaryota</taxon>
        <taxon>Metazoa</taxon>
        <taxon>Ecdysozoa</taxon>
        <taxon>Arthropoda</taxon>
        <taxon>Chelicerata</taxon>
        <taxon>Arachnida</taxon>
        <taxon>Araneae</taxon>
        <taxon>Araneomorphae</taxon>
        <taxon>Entelegynae</taxon>
        <taxon>Araneoidea</taxon>
        <taxon>Araneidae</taxon>
        <taxon>Larinioides</taxon>
    </lineage>
</organism>